<comment type="catalytic activity">
    <reaction evidence="1 10">
        <text>Endonucleolytic cleavage of DNA to give random double-stranded fragments with terminal 5'-phosphates, ATP is simultaneously hydrolyzed.</text>
        <dbReference type="EC" id="3.1.21.3"/>
    </reaction>
</comment>
<comment type="caution">
    <text evidence="12">The sequence shown here is derived from an EMBL/GenBank/DDBJ whole genome shotgun (WGS) entry which is preliminary data.</text>
</comment>
<evidence type="ECO:0000256" key="1">
    <source>
        <dbReference type="ARBA" id="ARBA00000851"/>
    </source>
</evidence>
<keyword evidence="7 10" id="KW-0378">Hydrolase</keyword>
<keyword evidence="5 10" id="KW-0680">Restriction system</keyword>
<dbReference type="InterPro" id="IPR027417">
    <property type="entry name" value="P-loop_NTPase"/>
</dbReference>
<dbReference type="RefSeq" id="WP_223929865.1">
    <property type="nucleotide sequence ID" value="NZ_BPTU01000003.1"/>
</dbReference>
<evidence type="ECO:0000313" key="12">
    <source>
        <dbReference type="EMBL" id="GJG58155.1"/>
    </source>
</evidence>
<dbReference type="InterPro" id="IPR051268">
    <property type="entry name" value="Type-I_R_enzyme_R_subunit"/>
</dbReference>
<dbReference type="PANTHER" id="PTHR30195:SF15">
    <property type="entry name" value="TYPE I RESTRICTION ENZYME HINDI ENDONUCLEASE SUBUNIT"/>
    <property type="match status" value="1"/>
</dbReference>
<dbReference type="InterPro" id="IPR007409">
    <property type="entry name" value="Restrct_endonuc_type1_HsdR_N"/>
</dbReference>
<dbReference type="EMBL" id="BPUB01000001">
    <property type="protein sequence ID" value="GJG58155.1"/>
    <property type="molecule type" value="Genomic_DNA"/>
</dbReference>
<evidence type="ECO:0000256" key="8">
    <source>
        <dbReference type="ARBA" id="ARBA00022840"/>
    </source>
</evidence>
<proteinExistence type="inferred from homology"/>
<dbReference type="AlphaFoldDB" id="A0A9R1CXK0"/>
<evidence type="ECO:0000256" key="3">
    <source>
        <dbReference type="ARBA" id="ARBA00022722"/>
    </source>
</evidence>
<dbReference type="Gene3D" id="3.40.50.300">
    <property type="entry name" value="P-loop containing nucleotide triphosphate hydrolases"/>
    <property type="match status" value="2"/>
</dbReference>
<evidence type="ECO:0000256" key="2">
    <source>
        <dbReference type="ARBA" id="ARBA00008598"/>
    </source>
</evidence>
<dbReference type="Gene3D" id="3.90.1570.50">
    <property type="match status" value="1"/>
</dbReference>
<keyword evidence="4 10" id="KW-0547">Nucleotide-binding</keyword>
<feature type="domain" description="Helicase ATP-binding" evidence="11">
    <location>
        <begin position="292"/>
        <end position="495"/>
    </location>
</feature>
<comment type="similarity">
    <text evidence="2 10">Belongs to the HsdR family.</text>
</comment>
<accession>A0A9R1CXK0</accession>
<dbReference type="SUPFAM" id="SSF52540">
    <property type="entry name" value="P-loop containing nucleoside triphosphate hydrolases"/>
    <property type="match status" value="1"/>
</dbReference>
<evidence type="ECO:0000256" key="7">
    <source>
        <dbReference type="ARBA" id="ARBA00022801"/>
    </source>
</evidence>
<keyword evidence="9 10" id="KW-0238">DNA-binding</keyword>
<dbReference type="PANTHER" id="PTHR30195">
    <property type="entry name" value="TYPE I SITE-SPECIFIC DEOXYRIBONUCLEASE PROTEIN SUBUNIT M AND R"/>
    <property type="match status" value="1"/>
</dbReference>
<evidence type="ECO:0000256" key="5">
    <source>
        <dbReference type="ARBA" id="ARBA00022747"/>
    </source>
</evidence>
<dbReference type="InterPro" id="IPR014001">
    <property type="entry name" value="Helicase_ATP-bd"/>
</dbReference>
<dbReference type="CDD" id="cd18800">
    <property type="entry name" value="SF2_C_EcoR124I-like"/>
    <property type="match status" value="1"/>
</dbReference>
<protein>
    <recommendedName>
        <fullName evidence="10">Type I restriction enzyme endonuclease subunit</fullName>
        <shortName evidence="10">R protein</shortName>
        <ecNumber evidence="10">3.1.21.3</ecNumber>
    </recommendedName>
</protein>
<dbReference type="Pfam" id="PF04313">
    <property type="entry name" value="HSDR_N"/>
    <property type="match status" value="1"/>
</dbReference>
<dbReference type="NCBIfam" id="TIGR00348">
    <property type="entry name" value="hsdR"/>
    <property type="match status" value="1"/>
</dbReference>
<gene>
    <name evidence="12" type="ORF">PRLR5076_10060</name>
</gene>
<dbReference type="Pfam" id="PF22679">
    <property type="entry name" value="T1R_D3-like"/>
    <property type="match status" value="1"/>
</dbReference>
<keyword evidence="13" id="KW-1185">Reference proteome</keyword>
<dbReference type="GO" id="GO:0009035">
    <property type="term" value="F:type I site-specific deoxyribonuclease activity"/>
    <property type="evidence" value="ECO:0007669"/>
    <property type="project" value="UniProtKB-EC"/>
</dbReference>
<evidence type="ECO:0000256" key="10">
    <source>
        <dbReference type="RuleBase" id="RU364115"/>
    </source>
</evidence>
<dbReference type="InterPro" id="IPR004473">
    <property type="entry name" value="Restrct_endonuc_typeI_HsdR"/>
</dbReference>
<dbReference type="GO" id="GO:0009307">
    <property type="term" value="P:DNA restriction-modification system"/>
    <property type="evidence" value="ECO:0007669"/>
    <property type="project" value="UniProtKB-KW"/>
</dbReference>
<dbReference type="GO" id="GO:0003677">
    <property type="term" value="F:DNA binding"/>
    <property type="evidence" value="ECO:0007669"/>
    <property type="project" value="UniProtKB-KW"/>
</dbReference>
<dbReference type="EC" id="3.1.21.3" evidence="10"/>
<evidence type="ECO:0000256" key="4">
    <source>
        <dbReference type="ARBA" id="ARBA00022741"/>
    </source>
</evidence>
<evidence type="ECO:0000259" key="11">
    <source>
        <dbReference type="SMART" id="SM00487"/>
    </source>
</evidence>
<dbReference type="InterPro" id="IPR040980">
    <property type="entry name" value="SWI2_SNF2"/>
</dbReference>
<dbReference type="CDD" id="cd22332">
    <property type="entry name" value="HsdR_N"/>
    <property type="match status" value="1"/>
</dbReference>
<evidence type="ECO:0000256" key="9">
    <source>
        <dbReference type="ARBA" id="ARBA00023125"/>
    </source>
</evidence>
<dbReference type="Proteomes" id="UP000825483">
    <property type="component" value="Unassembled WGS sequence"/>
</dbReference>
<dbReference type="GO" id="GO:0005524">
    <property type="term" value="F:ATP binding"/>
    <property type="evidence" value="ECO:0007669"/>
    <property type="project" value="UniProtKB-KW"/>
</dbReference>
<organism evidence="12 13">
    <name type="scientific">Prevotella lacticifex</name>
    <dbReference type="NCBI Taxonomy" id="2854755"/>
    <lineage>
        <taxon>Bacteria</taxon>
        <taxon>Pseudomonadati</taxon>
        <taxon>Bacteroidota</taxon>
        <taxon>Bacteroidia</taxon>
        <taxon>Bacteroidales</taxon>
        <taxon>Prevotellaceae</taxon>
        <taxon>Prevotella</taxon>
    </lineage>
</organism>
<sequence>MAGFNENTRVKFPALMHLTRIGYTYHALKELDLDPETNIAKDIFYRQIRKFNPQLPEESISLLLGDIRNKLNNEDLGREFYKIISSNSGTKFIDFEHPEANDWACVTEMPCINGGDEFRPDITLLINGLPLVFIEVKKPNNKGGILVELHRMNDQRLPNPKFRRFINLTQLMIFSDNKEYDFTTPKPVQGAFYGCIDKKRMHFNVFREENADFYKDFNYLPLKEETENYILKDNNNIVLKSSPEYETDKNPTTPTNRIITSLCSRDRLLYLLRYGFVYLDYIDEDTQKHVLQKHVMRYPQLFGTQAIRKTIDDGKQSGIIWHTQGSGKTALSYFATRVLTDYFTKKHVIPKFYFFVDRLDLMEQATTEFSNRGLHVINVENRDELMNTFSNEKAQENNTGEHEIIVVNIQKLKDSDGKINVSKYATNIQRVYFLDEAHRDYNPKGSFLSRLFESDPKAIRIALTGTPLIGEERKTTDVFGNYISTYYYNRSIEDGFTKRMMREDIETSYRLRLQEIWSDLEETIKVKKEDIKRQTIIENERYVGALLDYIVNDFKRFRLQMDDTSLGGMIVCETNRQARMMFRLYKMGTHKDEDGHYTYVPKIGTVIPEDDGTMPNKDTSGLKVELILHDYYDKEKRANISLQFRKKAEPDLLIVNNMLLTGFDAPRLKRLYLGRKLKDHNLLQALTRVNRPYKDIRFGYVVDFADIRQNFNDINNAYAAELGKFDTGQSEDASVEHAMVSEEEIKETMRDVQEVLFDYTTDNAEEFAQQMEDIEDHDKLIIIRHKLEEAKATWNEVRTFGSEELKAKVKAMQPGNINNLLKVVNDRISNLNLKDVFNHEAEVASMVNEALGTIEFKFHKKGSGELVINDNLKSELQYKKRALSDELAENIDQDDDDYVSLLDEIKKYFRKKGFEPSNVAEAKEDIGFMDDMMAKIKEINKHNAALQKKYKGDAKFVRAHKRIIREQKSTGKVIISPSEVETCFALNTMKDNIDTMLLNNLDLINNVPFFTDQVKNCITQILHKMEVKATPADRRYLAGIITNEYEHQYKRF</sequence>
<evidence type="ECO:0000313" key="13">
    <source>
        <dbReference type="Proteomes" id="UP000825483"/>
    </source>
</evidence>
<dbReference type="GeneID" id="72467933"/>
<name>A0A9R1CXK0_9BACT</name>
<keyword evidence="6 12" id="KW-0255">Endonuclease</keyword>
<keyword evidence="8 10" id="KW-0067">ATP-binding</keyword>
<evidence type="ECO:0000256" key="6">
    <source>
        <dbReference type="ARBA" id="ARBA00022759"/>
    </source>
</evidence>
<dbReference type="InterPro" id="IPR055180">
    <property type="entry name" value="HsdR_RecA-like_helicase_dom_2"/>
</dbReference>
<comment type="subunit">
    <text evidence="10">The type I restriction/modification system is composed of three polypeptides R, M and S.</text>
</comment>
<dbReference type="SMART" id="SM00487">
    <property type="entry name" value="DEXDc"/>
    <property type="match status" value="1"/>
</dbReference>
<reference evidence="12" key="1">
    <citation type="journal article" date="2022" name="Int. J. Syst. Evol. Microbiol.">
        <title>Prevotella lacticifex sp. nov., isolated from the rumen of cows.</title>
        <authorList>
            <person name="Shinkai T."/>
            <person name="Ikeyama N."/>
            <person name="Kumagai M."/>
            <person name="Ohmori H."/>
            <person name="Sakamoto M."/>
            <person name="Ohkuma M."/>
            <person name="Mitsumori M."/>
        </authorList>
    </citation>
    <scope>NUCLEOTIDE SEQUENCE</scope>
    <source>
        <strain evidence="12">R5076</strain>
    </source>
</reference>
<comment type="function">
    <text evidence="10">Subunit R is required for both nuclease and ATPase activities, but not for modification.</text>
</comment>
<dbReference type="Pfam" id="PF18766">
    <property type="entry name" value="SWI2_SNF2"/>
    <property type="match status" value="1"/>
</dbReference>
<keyword evidence="3" id="KW-0540">Nuclease</keyword>